<dbReference type="InterPro" id="IPR015895">
    <property type="entry name" value="4pyrrol_synth_GluRdtase_N"/>
</dbReference>
<dbReference type="Gene3D" id="3.40.50.720">
    <property type="entry name" value="NAD(P)-binding Rossmann-like Domain"/>
    <property type="match status" value="1"/>
</dbReference>
<sequence>MKLLMYGVNRDTVSSQDIHRYSLTQSARREHLHDIAAFNGVKEVVLLVTDSRNEYYLFVDEKDFKHGDLLRYLSHYTDKMLEEVILETYSKFNEDVVKHLLHVSSSIELSTNHTSEPVDVIDNALMNAVEEQTAGNVLHTLFKKAVDFSLDLCERQSLEPLLQGDVSRAVRLIRTTQNSHGANHYLVIGSEGLTNQVIKHLSGTDQGSLTVLNRSHESEQSVDELKQWLQITNQSNLLKNIHLVDSSQLLYRLAKSDVIIIGPSEKNLWISEELINEMKILRPTLKRQLFFDFSFSQDETVFSRYNELIYKHIEDEPKKVFLDEKVEAAHTAYDELISVMTNQYMIHYNQLQECHPIIPAIKKELNSRRKCLTKRISQQV</sequence>
<dbReference type="InterPro" id="IPR006151">
    <property type="entry name" value="Shikm_DH/Glu-tRNA_Rdtase"/>
</dbReference>
<comment type="caution">
    <text evidence="3">The sequence shown here is derived from an EMBL/GenBank/DDBJ whole genome shotgun (WGS) entry which is preliminary data.</text>
</comment>
<dbReference type="Pfam" id="PF01488">
    <property type="entry name" value="Shikimate_DH"/>
    <property type="match status" value="1"/>
</dbReference>
<evidence type="ECO:0000259" key="2">
    <source>
        <dbReference type="Pfam" id="PF05201"/>
    </source>
</evidence>
<proteinExistence type="predicted"/>
<dbReference type="Proteomes" id="UP000238205">
    <property type="component" value="Unassembled WGS sequence"/>
</dbReference>
<organism evidence="3 4">
    <name type="scientific">Alkalibacterium olivapovliticus</name>
    <dbReference type="NCBI Taxonomy" id="99907"/>
    <lineage>
        <taxon>Bacteria</taxon>
        <taxon>Bacillati</taxon>
        <taxon>Bacillota</taxon>
        <taxon>Bacilli</taxon>
        <taxon>Lactobacillales</taxon>
        <taxon>Carnobacteriaceae</taxon>
        <taxon>Alkalibacterium</taxon>
    </lineage>
</organism>
<dbReference type="PANTHER" id="PTHR43013:SF1">
    <property type="entry name" value="GLUTAMYL-TRNA REDUCTASE"/>
    <property type="match status" value="1"/>
</dbReference>
<dbReference type="InterPro" id="IPR036343">
    <property type="entry name" value="GluRdtase_N_sf"/>
</dbReference>
<dbReference type="RefSeq" id="WP_106189885.1">
    <property type="nucleotide sequence ID" value="NZ_PVTO01000001.1"/>
</dbReference>
<accession>A0A2T0WBN5</accession>
<evidence type="ECO:0000259" key="1">
    <source>
        <dbReference type="Pfam" id="PF01488"/>
    </source>
</evidence>
<feature type="domain" description="Quinate/shikimate 5-dehydrogenase/glutamyl-tRNA reductase" evidence="1">
    <location>
        <begin position="179"/>
        <end position="295"/>
    </location>
</feature>
<dbReference type="OrthoDB" id="110209at2"/>
<dbReference type="SUPFAM" id="SSF69742">
    <property type="entry name" value="Glutamyl tRNA-reductase catalytic, N-terminal domain"/>
    <property type="match status" value="1"/>
</dbReference>
<dbReference type="GO" id="GO:0019353">
    <property type="term" value="P:protoporphyrinogen IX biosynthetic process from glutamate"/>
    <property type="evidence" value="ECO:0007669"/>
    <property type="project" value="TreeGrafter"/>
</dbReference>
<evidence type="ECO:0000313" key="3">
    <source>
        <dbReference type="EMBL" id="PRY84097.1"/>
    </source>
</evidence>
<dbReference type="Pfam" id="PF05201">
    <property type="entry name" value="GlutR_N"/>
    <property type="match status" value="1"/>
</dbReference>
<dbReference type="Gene3D" id="3.30.460.30">
    <property type="entry name" value="Glutamyl-tRNA reductase, N-terminal domain"/>
    <property type="match status" value="1"/>
</dbReference>
<evidence type="ECO:0000313" key="4">
    <source>
        <dbReference type="Proteomes" id="UP000238205"/>
    </source>
</evidence>
<gene>
    <name evidence="3" type="ORF">CLV38_1019</name>
</gene>
<dbReference type="AlphaFoldDB" id="A0A2T0WBN5"/>
<feature type="domain" description="Glutamyl-tRNA reductase N-terminal" evidence="2">
    <location>
        <begin position="7"/>
        <end position="148"/>
    </location>
</feature>
<dbReference type="GO" id="GO:0008883">
    <property type="term" value="F:glutamyl-tRNA reductase activity"/>
    <property type="evidence" value="ECO:0007669"/>
    <property type="project" value="InterPro"/>
</dbReference>
<dbReference type="PANTHER" id="PTHR43013">
    <property type="entry name" value="GLUTAMYL-TRNA REDUCTASE"/>
    <property type="match status" value="1"/>
</dbReference>
<dbReference type="GO" id="GO:0050661">
    <property type="term" value="F:NADP binding"/>
    <property type="evidence" value="ECO:0007669"/>
    <property type="project" value="InterPro"/>
</dbReference>
<dbReference type="EMBL" id="PVTO01000001">
    <property type="protein sequence ID" value="PRY84097.1"/>
    <property type="molecule type" value="Genomic_DNA"/>
</dbReference>
<name>A0A2T0WBN5_9LACT</name>
<reference evidence="3 4" key="1">
    <citation type="submission" date="2018-03" db="EMBL/GenBank/DDBJ databases">
        <title>Genomic Encyclopedia of Archaeal and Bacterial Type Strains, Phase II (KMG-II): from individual species to whole genera.</title>
        <authorList>
            <person name="Goeker M."/>
        </authorList>
    </citation>
    <scope>NUCLEOTIDE SEQUENCE [LARGE SCALE GENOMIC DNA]</scope>
    <source>
        <strain evidence="3 4">DSM 13175</strain>
    </source>
</reference>
<protein>
    <submittedName>
        <fullName evidence="3">Glutamyl-tRNA reductase</fullName>
    </submittedName>
</protein>
<keyword evidence="4" id="KW-1185">Reference proteome</keyword>